<evidence type="ECO:0000256" key="2">
    <source>
        <dbReference type="SAM" id="SignalP"/>
    </source>
</evidence>
<proteinExistence type="predicted"/>
<feature type="region of interest" description="Disordered" evidence="1">
    <location>
        <begin position="91"/>
        <end position="110"/>
    </location>
</feature>
<dbReference type="PANTHER" id="PTHR33592">
    <property type="entry name" value="TRANSMEMBRANE PROTEIN"/>
    <property type="match status" value="1"/>
</dbReference>
<protein>
    <submittedName>
        <fullName evidence="3">Uncharacterized protein</fullName>
    </submittedName>
</protein>
<feature type="chain" id="PRO_5039930940" evidence="2">
    <location>
        <begin position="25"/>
        <end position="110"/>
    </location>
</feature>
<organism evidence="3">
    <name type="scientific">Cucumis melo</name>
    <name type="common">Muskmelon</name>
    <dbReference type="NCBI Taxonomy" id="3656"/>
    <lineage>
        <taxon>Eukaryota</taxon>
        <taxon>Viridiplantae</taxon>
        <taxon>Streptophyta</taxon>
        <taxon>Embryophyta</taxon>
        <taxon>Tracheophyta</taxon>
        <taxon>Spermatophyta</taxon>
        <taxon>Magnoliopsida</taxon>
        <taxon>eudicotyledons</taxon>
        <taxon>Gunneridae</taxon>
        <taxon>Pentapetalae</taxon>
        <taxon>rosids</taxon>
        <taxon>fabids</taxon>
        <taxon>Cucurbitales</taxon>
        <taxon>Cucurbitaceae</taxon>
        <taxon>Benincaseae</taxon>
        <taxon>Cucumis</taxon>
    </lineage>
</organism>
<sequence length="110" mass="11813">MGISRKNVLVVFITLVASSQVMVGARVMKGEKWMKDEKTDHRNFLLPIIQVLQRAPVPPSGRNPCTGIPGQSSGRCTLQTMNVAGHHFVHARPPAIPDSGPDVASTAQSS</sequence>
<dbReference type="Gramene" id="MELO3C024042.2.1">
    <property type="protein sequence ID" value="MELO3C024042.2.1"/>
    <property type="gene ID" value="MELO3C024042.2"/>
</dbReference>
<dbReference type="EnsemblPlants" id="MELO3C024042.2.1">
    <property type="protein sequence ID" value="MELO3C024042.2.1"/>
    <property type="gene ID" value="MELO3C024042.2"/>
</dbReference>
<accession>A0A9I9DTU6</accession>
<dbReference type="AlphaFoldDB" id="A0A9I9DTU6"/>
<keyword evidence="2" id="KW-0732">Signal</keyword>
<name>A0A9I9DTU6_CUCME</name>
<feature type="signal peptide" evidence="2">
    <location>
        <begin position="1"/>
        <end position="24"/>
    </location>
</feature>
<reference evidence="3" key="1">
    <citation type="submission" date="2023-03" db="UniProtKB">
        <authorList>
            <consortium name="EnsemblPlants"/>
        </authorList>
    </citation>
    <scope>IDENTIFICATION</scope>
</reference>
<evidence type="ECO:0000313" key="3">
    <source>
        <dbReference type="EnsemblPlants" id="MELO3C024042.2.1"/>
    </source>
</evidence>
<evidence type="ECO:0000256" key="1">
    <source>
        <dbReference type="SAM" id="MobiDB-lite"/>
    </source>
</evidence>
<dbReference type="PANTHER" id="PTHR33592:SF3">
    <property type="entry name" value="TRANSMEMBRANE PROTEIN"/>
    <property type="match status" value="1"/>
</dbReference>